<accession>A0ABT1D543</accession>
<proteinExistence type="predicted"/>
<keyword evidence="5" id="KW-1185">Reference proteome</keyword>
<dbReference type="PANTHER" id="PTHR46401:SF2">
    <property type="entry name" value="GLYCOSYLTRANSFERASE WBBK-RELATED"/>
    <property type="match status" value="1"/>
</dbReference>
<dbReference type="PROSITE" id="PS50005">
    <property type="entry name" value="TPR"/>
    <property type="match status" value="2"/>
</dbReference>
<dbReference type="RefSeq" id="WP_252953659.1">
    <property type="nucleotide sequence ID" value="NZ_JAFIRR010000076.1"/>
</dbReference>
<dbReference type="SUPFAM" id="SSF53756">
    <property type="entry name" value="UDP-Glycosyltransferase/glycogen phosphorylase"/>
    <property type="match status" value="1"/>
</dbReference>
<keyword evidence="4" id="KW-0328">Glycosyltransferase</keyword>
<dbReference type="InterPro" id="IPR001296">
    <property type="entry name" value="Glyco_trans_1"/>
</dbReference>
<keyword evidence="1 4" id="KW-0808">Transferase</keyword>
<protein>
    <submittedName>
        <fullName evidence="4">Glycosyltransferase</fullName>
        <ecNumber evidence="4">2.4.-.-</ecNumber>
    </submittedName>
</protein>
<feature type="repeat" description="TPR" evidence="2">
    <location>
        <begin position="521"/>
        <end position="554"/>
    </location>
</feature>
<gene>
    <name evidence="4" type="ORF">JYK14_12785</name>
</gene>
<feature type="domain" description="Glycosyl transferase family 1" evidence="3">
    <location>
        <begin position="235"/>
        <end position="357"/>
    </location>
</feature>
<dbReference type="Gene3D" id="1.25.40.10">
    <property type="entry name" value="Tetratricopeptide repeat domain"/>
    <property type="match status" value="1"/>
</dbReference>
<dbReference type="EC" id="2.4.-.-" evidence="4"/>
<keyword evidence="2" id="KW-0802">TPR repeat</keyword>
<organism evidence="4 5">
    <name type="scientific">Siccirubricoccus soli</name>
    <dbReference type="NCBI Taxonomy" id="2899147"/>
    <lineage>
        <taxon>Bacteria</taxon>
        <taxon>Pseudomonadati</taxon>
        <taxon>Pseudomonadota</taxon>
        <taxon>Alphaproteobacteria</taxon>
        <taxon>Acetobacterales</taxon>
        <taxon>Roseomonadaceae</taxon>
        <taxon>Siccirubricoccus</taxon>
    </lineage>
</organism>
<evidence type="ECO:0000256" key="1">
    <source>
        <dbReference type="ARBA" id="ARBA00022679"/>
    </source>
</evidence>
<dbReference type="GO" id="GO:0016757">
    <property type="term" value="F:glycosyltransferase activity"/>
    <property type="evidence" value="ECO:0007669"/>
    <property type="project" value="UniProtKB-KW"/>
</dbReference>
<evidence type="ECO:0000259" key="3">
    <source>
        <dbReference type="Pfam" id="PF00534"/>
    </source>
</evidence>
<evidence type="ECO:0000313" key="4">
    <source>
        <dbReference type="EMBL" id="MCO6417031.1"/>
    </source>
</evidence>
<dbReference type="SMART" id="SM00028">
    <property type="entry name" value="TPR"/>
    <property type="match status" value="3"/>
</dbReference>
<comment type="caution">
    <text evidence="4">The sequence shown here is derived from an EMBL/GenBank/DDBJ whole genome shotgun (WGS) entry which is preliminary data.</text>
</comment>
<feature type="repeat" description="TPR" evidence="2">
    <location>
        <begin position="487"/>
        <end position="520"/>
    </location>
</feature>
<dbReference type="Pfam" id="PF13414">
    <property type="entry name" value="TPR_11"/>
    <property type="match status" value="1"/>
</dbReference>
<evidence type="ECO:0000256" key="2">
    <source>
        <dbReference type="PROSITE-ProRule" id="PRU00339"/>
    </source>
</evidence>
<dbReference type="PANTHER" id="PTHR46401">
    <property type="entry name" value="GLYCOSYLTRANSFERASE WBBK-RELATED"/>
    <property type="match status" value="1"/>
</dbReference>
<evidence type="ECO:0000313" key="5">
    <source>
        <dbReference type="Proteomes" id="UP001523392"/>
    </source>
</evidence>
<reference evidence="4 5" key="1">
    <citation type="submission" date="2021-12" db="EMBL/GenBank/DDBJ databases">
        <title>Siccirubricoccus leaddurans sp. nov., a high concentration Zn2+ tolerance bacterium.</title>
        <authorList>
            <person name="Cao Y."/>
        </authorList>
    </citation>
    <scope>NUCLEOTIDE SEQUENCE [LARGE SCALE GENOMIC DNA]</scope>
    <source>
        <strain evidence="4 5">KC 17139</strain>
    </source>
</reference>
<dbReference type="InterPro" id="IPR011990">
    <property type="entry name" value="TPR-like_helical_dom_sf"/>
</dbReference>
<dbReference type="Pfam" id="PF00534">
    <property type="entry name" value="Glycos_transf_1"/>
    <property type="match status" value="1"/>
</dbReference>
<dbReference type="CDD" id="cd03809">
    <property type="entry name" value="GT4_MtfB-like"/>
    <property type="match status" value="1"/>
</dbReference>
<dbReference type="Proteomes" id="UP001523392">
    <property type="component" value="Unassembled WGS sequence"/>
</dbReference>
<dbReference type="InterPro" id="IPR019734">
    <property type="entry name" value="TPR_rpt"/>
</dbReference>
<sequence>MSAPALPPGGGILYDISRLIARHANRTPTGIDRVDLRYALCAAGGEWGPAMPVAQRGGAIVEVPRSVARRLLAHLAERWIEGGPGTEIEPVLQQAGLLGPASEGAALAAAAAGPRQFAMRYPRCIYLNASHHGLSEQEALGRLLHHVGGGGVFFIHDLIPIEFPEYVAPGDKAVHEERMRTALSLGSALIVNSAATQRSVEAWAAANGFRCPPIHVARIGIEKGFEAEAPAAPPPIDRPYFVCVGTIEPRKNHITLLHLWRAMAQELPAEQVPKLVLIGRRGWECQHVLAMLDRCEALRPHVIELSGLSDAQMRAWLQNARAVLFPTFTEGWGIPVVEALALRVPVICSDIPVLREASQGLADPVDPLDARSWRERILTYAAESAEARAARRAALARFTPPAWDTHLTGVRDALHDAMRGAGTVPPLAGRKLAELPAGSVAIAEDPDPELDDFSQAVAAGDAARGRKDWIAAARAYRQALHQQPGEAGIWVQYGHMLKEAGNLKAAHEAYNQALSLMPRDADLHLQLGHLFKLANQAAQALAHYEMALALDHTNAEARRHVEWGQRQLASA</sequence>
<dbReference type="EMBL" id="JAFIRR010000076">
    <property type="protein sequence ID" value="MCO6417031.1"/>
    <property type="molecule type" value="Genomic_DNA"/>
</dbReference>
<dbReference type="Gene3D" id="3.40.50.2000">
    <property type="entry name" value="Glycogen Phosphorylase B"/>
    <property type="match status" value="1"/>
</dbReference>
<name>A0ABT1D543_9PROT</name>
<dbReference type="SUPFAM" id="SSF48452">
    <property type="entry name" value="TPR-like"/>
    <property type="match status" value="1"/>
</dbReference>